<dbReference type="RefSeq" id="WP_264504724.1">
    <property type="nucleotide sequence ID" value="NZ_JAPDFL010000001.1"/>
</dbReference>
<evidence type="ECO:0000313" key="4">
    <source>
        <dbReference type="Proteomes" id="UP001208938"/>
    </source>
</evidence>
<dbReference type="EMBL" id="JAPDFL010000001">
    <property type="protein sequence ID" value="MCW1931624.1"/>
    <property type="molecule type" value="Genomic_DNA"/>
</dbReference>
<dbReference type="PANTHER" id="PTHR43798:SF31">
    <property type="entry name" value="AB HYDROLASE SUPERFAMILY PROTEIN YCLE"/>
    <property type="match status" value="1"/>
</dbReference>
<reference evidence="3 4" key="1">
    <citation type="submission" date="2022-10" db="EMBL/GenBank/DDBJ databases">
        <title>Pararhodobacter sp. nov., isolated from marine algae.</title>
        <authorList>
            <person name="Choi B.J."/>
            <person name="Kim J.M."/>
            <person name="Lee J.K."/>
            <person name="Choi D.G."/>
            <person name="Jeon C.O."/>
        </authorList>
    </citation>
    <scope>NUCLEOTIDE SEQUENCE [LARGE SCALE GENOMIC DNA]</scope>
    <source>
        <strain evidence="3 4">ZQ420</strain>
    </source>
</reference>
<dbReference type="PRINTS" id="PR00111">
    <property type="entry name" value="ABHYDROLASE"/>
</dbReference>
<evidence type="ECO:0000256" key="1">
    <source>
        <dbReference type="ARBA" id="ARBA00022801"/>
    </source>
</evidence>
<dbReference type="InterPro" id="IPR029058">
    <property type="entry name" value="AB_hydrolase_fold"/>
</dbReference>
<protein>
    <submittedName>
        <fullName evidence="3">Alpha/beta hydrolase</fullName>
    </submittedName>
</protein>
<keyword evidence="4" id="KW-1185">Reference proteome</keyword>
<dbReference type="GO" id="GO:0016787">
    <property type="term" value="F:hydrolase activity"/>
    <property type="evidence" value="ECO:0007669"/>
    <property type="project" value="UniProtKB-KW"/>
</dbReference>
<evidence type="ECO:0000259" key="2">
    <source>
        <dbReference type="Pfam" id="PF12697"/>
    </source>
</evidence>
<dbReference type="Gene3D" id="3.40.50.1820">
    <property type="entry name" value="alpha/beta hydrolase"/>
    <property type="match status" value="1"/>
</dbReference>
<feature type="domain" description="AB hydrolase-1" evidence="2">
    <location>
        <begin position="25"/>
        <end position="263"/>
    </location>
</feature>
<evidence type="ECO:0000313" key="3">
    <source>
        <dbReference type="EMBL" id="MCW1931624.1"/>
    </source>
</evidence>
<dbReference type="PRINTS" id="PR00412">
    <property type="entry name" value="EPOXHYDRLASE"/>
</dbReference>
<dbReference type="Proteomes" id="UP001208938">
    <property type="component" value="Unassembled WGS sequence"/>
</dbReference>
<dbReference type="SUPFAM" id="SSF53474">
    <property type="entry name" value="alpha/beta-Hydrolases"/>
    <property type="match status" value="1"/>
</dbReference>
<name>A0ABT3GVR4_9RHOB</name>
<dbReference type="Pfam" id="PF12697">
    <property type="entry name" value="Abhydrolase_6"/>
    <property type="match status" value="1"/>
</dbReference>
<accession>A0ABT3GVR4</accession>
<comment type="caution">
    <text evidence="3">The sequence shown here is derived from an EMBL/GenBank/DDBJ whole genome shotgun (WGS) entry which is preliminary data.</text>
</comment>
<gene>
    <name evidence="3" type="ORF">OKW52_04940</name>
</gene>
<organism evidence="3 4">
    <name type="scientific">Pararhodobacter zhoushanensis</name>
    <dbReference type="NCBI Taxonomy" id="2479545"/>
    <lineage>
        <taxon>Bacteria</taxon>
        <taxon>Pseudomonadati</taxon>
        <taxon>Pseudomonadota</taxon>
        <taxon>Alphaproteobacteria</taxon>
        <taxon>Rhodobacterales</taxon>
        <taxon>Paracoccaceae</taxon>
        <taxon>Pararhodobacter</taxon>
    </lineage>
</organism>
<proteinExistence type="predicted"/>
<keyword evidence="1 3" id="KW-0378">Hydrolase</keyword>
<dbReference type="InterPro" id="IPR000639">
    <property type="entry name" value="Epox_hydrolase-like"/>
</dbReference>
<sequence length="272" mass="28454">MTQTKIDTPFGTLALRDSGGGGKPLLLIHGNSACKEVFDGQFAAPELSGYRLIAPDLPGHGASTDAPHPESTYTFAGYAAAIEAVLKALEVTTPAVFGWSLGGHAALEMIGRGTPVAGLMISGTPPVAPSVDSFMSAFNIDPEAENLTAKRDFSDAEATGYALHTGGVNGQVDPHLLAMVKRTDGRAREIMFNAALTQGFIDERSVVEGLSVPFAVVNGADDPFLQAPYFDTLTAPTLWARGIVRVEGAGHAPFRQTPAVFNALLAEFVASL</sequence>
<dbReference type="PANTHER" id="PTHR43798">
    <property type="entry name" value="MONOACYLGLYCEROL LIPASE"/>
    <property type="match status" value="1"/>
</dbReference>
<dbReference type="InterPro" id="IPR050266">
    <property type="entry name" value="AB_hydrolase_sf"/>
</dbReference>
<dbReference type="InterPro" id="IPR000073">
    <property type="entry name" value="AB_hydrolase_1"/>
</dbReference>